<evidence type="ECO:0000256" key="1">
    <source>
        <dbReference type="SAM" id="MobiDB-lite"/>
    </source>
</evidence>
<sequence length="343" mass="39880">MSKNLCDQSSSIERSARQKRYSAPPSFEQHAMYSVKGSSAPYNGEKQKKECNAISVERRAVRLLSRRYTLTATSYKFLEIGINVGPPSYVEIALGDHRGQELILSLETWKGLYEQRWNIYKLLLNDYKDNFISVGPLTVRICLMNNVTLVRLESLNVRVTMIESTLRRMFALNECIDVTFDRLVRFVDTIDTKYTRFSNIASVVTDPEEILTDNETQLRSEKLQRKVWESDKNSRRHIHYSAILERTNRTVKTMITQYIDKNYRRWDKHISELEFAYNIVVHEIYVATGYTLAYLNHGRELTTPTATGSDRTIAAAHLEMTTENRHLQEAYKIVQINLARAFQ</sequence>
<dbReference type="RefSeq" id="XP_025072957.1">
    <property type="nucleotide sequence ID" value="XM_025217172.1"/>
</dbReference>
<feature type="region of interest" description="Disordered" evidence="1">
    <location>
        <begin position="1"/>
        <end position="25"/>
    </location>
</feature>
<protein>
    <submittedName>
        <fullName evidence="3">Uncharacterized protein LOC112552258</fullName>
    </submittedName>
</protein>
<evidence type="ECO:0000313" key="2">
    <source>
        <dbReference type="Proteomes" id="UP000504615"/>
    </source>
</evidence>
<dbReference type="InterPro" id="IPR036397">
    <property type="entry name" value="RNaseH_sf"/>
</dbReference>
<dbReference type="AlphaFoldDB" id="A0A8N1S4D4"/>
<gene>
    <name evidence="3" type="primary">LOC112552258</name>
</gene>
<evidence type="ECO:0000313" key="3">
    <source>
        <dbReference type="RefSeq" id="XP_025072957.1"/>
    </source>
</evidence>
<feature type="compositionally biased region" description="Polar residues" evidence="1">
    <location>
        <begin position="1"/>
        <end position="13"/>
    </location>
</feature>
<dbReference type="Gene3D" id="3.30.420.10">
    <property type="entry name" value="Ribonuclease H-like superfamily/Ribonuclease H"/>
    <property type="match status" value="1"/>
</dbReference>
<dbReference type="InterPro" id="IPR012337">
    <property type="entry name" value="RNaseH-like_sf"/>
</dbReference>
<dbReference type="GO" id="GO:0003676">
    <property type="term" value="F:nucleic acid binding"/>
    <property type="evidence" value="ECO:0007669"/>
    <property type="project" value="InterPro"/>
</dbReference>
<organism evidence="2 3">
    <name type="scientific">Pogonomyrmex barbatus</name>
    <name type="common">red harvester ant</name>
    <dbReference type="NCBI Taxonomy" id="144034"/>
    <lineage>
        <taxon>Eukaryota</taxon>
        <taxon>Metazoa</taxon>
        <taxon>Ecdysozoa</taxon>
        <taxon>Arthropoda</taxon>
        <taxon>Hexapoda</taxon>
        <taxon>Insecta</taxon>
        <taxon>Pterygota</taxon>
        <taxon>Neoptera</taxon>
        <taxon>Endopterygota</taxon>
        <taxon>Hymenoptera</taxon>
        <taxon>Apocrita</taxon>
        <taxon>Aculeata</taxon>
        <taxon>Formicoidea</taxon>
        <taxon>Formicidae</taxon>
        <taxon>Myrmicinae</taxon>
        <taxon>Pogonomyrmex</taxon>
    </lineage>
</organism>
<dbReference type="GeneID" id="112552258"/>
<dbReference type="OrthoDB" id="7701485at2759"/>
<dbReference type="SUPFAM" id="SSF53098">
    <property type="entry name" value="Ribonuclease H-like"/>
    <property type="match status" value="1"/>
</dbReference>
<dbReference type="Proteomes" id="UP000504615">
    <property type="component" value="Unplaced"/>
</dbReference>
<reference evidence="3" key="1">
    <citation type="submission" date="2025-08" db="UniProtKB">
        <authorList>
            <consortium name="RefSeq"/>
        </authorList>
    </citation>
    <scope>IDENTIFICATION</scope>
</reference>
<proteinExistence type="predicted"/>
<keyword evidence="2" id="KW-1185">Reference proteome</keyword>
<name>A0A8N1S4D4_9HYME</name>
<accession>A0A8N1S4D4</accession>